<evidence type="ECO:0000313" key="1">
    <source>
        <dbReference type="EMBL" id="ASY46744.1"/>
    </source>
</evidence>
<dbReference type="AlphaFoldDB" id="A0A249MZZ4"/>
<organism evidence="1 2">
    <name type="scientific">Sphingobium xenophagum</name>
    <dbReference type="NCBI Taxonomy" id="121428"/>
    <lineage>
        <taxon>Bacteria</taxon>
        <taxon>Pseudomonadati</taxon>
        <taxon>Pseudomonadota</taxon>
        <taxon>Alphaproteobacteria</taxon>
        <taxon>Sphingomonadales</taxon>
        <taxon>Sphingomonadaceae</taxon>
        <taxon>Sphingobium</taxon>
    </lineage>
</organism>
<proteinExistence type="predicted"/>
<dbReference type="RefSeq" id="WP_017184759.1">
    <property type="nucleotide sequence ID" value="NZ_BBQY01000005.1"/>
</dbReference>
<dbReference type="Proteomes" id="UP000217141">
    <property type="component" value="Plasmid p2"/>
</dbReference>
<accession>A0A249MZZ4</accession>
<sequence>MTCLDLLTRQIAIHVPALQDWSFVAVDVELAVHDIAPREQGTQILAAIVGIVPHAEQVLNSGTSIP</sequence>
<keyword evidence="1" id="KW-0614">Plasmid</keyword>
<dbReference type="KEGG" id="shyd:CJD35_19815"/>
<evidence type="ECO:0000313" key="2">
    <source>
        <dbReference type="Proteomes" id="UP000217141"/>
    </source>
</evidence>
<reference evidence="1 2" key="1">
    <citation type="submission" date="2017-08" db="EMBL/GenBank/DDBJ databases">
        <title>Whole Genome Sequence of Sphingobium hydrophobicum C1: Insights into Adaption to the Electronic-waste Contaminated Sediment.</title>
        <authorList>
            <person name="Song D."/>
            <person name="Chen X."/>
            <person name="Xu M."/>
        </authorList>
    </citation>
    <scope>NUCLEOTIDE SEQUENCE [LARGE SCALE GENOMIC DNA]</scope>
    <source>
        <strain evidence="1 2">C1</strain>
        <plasmid evidence="1 2">p2</plasmid>
    </source>
</reference>
<protein>
    <submittedName>
        <fullName evidence="1">Uncharacterized protein</fullName>
    </submittedName>
</protein>
<dbReference type="EMBL" id="CP022748">
    <property type="protein sequence ID" value="ASY46744.1"/>
    <property type="molecule type" value="Genomic_DNA"/>
</dbReference>
<name>A0A249MZZ4_SPHXE</name>
<gene>
    <name evidence="1" type="ORF">CJD35_19815</name>
</gene>
<geneLocation type="plasmid" evidence="1 2">
    <name>p2</name>
</geneLocation>